<evidence type="ECO:0000259" key="9">
    <source>
        <dbReference type="Pfam" id="PF00905"/>
    </source>
</evidence>
<comment type="catalytic activity">
    <reaction evidence="8">
        <text>[GlcNAc-(1-&gt;4)-Mur2Ac(oyl-L-Ala-gamma-D-Glu-L-Lys-D-Ala-D-Ala)](n)-di-trans,octa-cis-undecaprenyl diphosphate + beta-D-GlcNAc-(1-&gt;4)-Mur2Ac(oyl-L-Ala-gamma-D-Glu-L-Lys-D-Ala-D-Ala)-di-trans,octa-cis-undecaprenyl diphosphate = [GlcNAc-(1-&gt;4)-Mur2Ac(oyl-L-Ala-gamma-D-Glu-L-Lys-D-Ala-D-Ala)](n+1)-di-trans,octa-cis-undecaprenyl diphosphate + di-trans,octa-cis-undecaprenyl diphosphate + H(+)</text>
        <dbReference type="Rhea" id="RHEA:23708"/>
        <dbReference type="Rhea" id="RHEA-COMP:9602"/>
        <dbReference type="Rhea" id="RHEA-COMP:9603"/>
        <dbReference type="ChEBI" id="CHEBI:15378"/>
        <dbReference type="ChEBI" id="CHEBI:58405"/>
        <dbReference type="ChEBI" id="CHEBI:60033"/>
        <dbReference type="ChEBI" id="CHEBI:78435"/>
        <dbReference type="EC" id="2.4.99.28"/>
    </reaction>
</comment>
<comment type="catalytic activity">
    <reaction evidence="7">
        <text>Preferential cleavage: (Ac)2-L-Lys-D-Ala-|-D-Ala. Also transpeptidation of peptidyl-alanyl moieties that are N-acyl substituents of D-alanine.</text>
        <dbReference type="EC" id="3.4.16.4"/>
    </reaction>
</comment>
<keyword evidence="2" id="KW-0645">Protease</keyword>
<dbReference type="InterPro" id="IPR001264">
    <property type="entry name" value="Glyco_trans_51"/>
</dbReference>
<keyword evidence="1 11" id="KW-0121">Carboxypeptidase</keyword>
<evidence type="ECO:0000256" key="6">
    <source>
        <dbReference type="ARBA" id="ARBA00023268"/>
    </source>
</evidence>
<dbReference type="EMBL" id="BRVS01000001">
    <property type="protein sequence ID" value="GLB65598.1"/>
    <property type="molecule type" value="Genomic_DNA"/>
</dbReference>
<dbReference type="Gene3D" id="1.10.3810.10">
    <property type="entry name" value="Biosynthetic peptidoglycan transglycosylase-like"/>
    <property type="match status" value="1"/>
</dbReference>
<keyword evidence="6" id="KW-0511">Multifunctional enzyme</keyword>
<dbReference type="InterPro" id="IPR012338">
    <property type="entry name" value="Beta-lactam/transpept-like"/>
</dbReference>
<reference evidence="11 12" key="1">
    <citation type="journal article" date="2023" name="Int. J. Syst. Evol. Microbiol.">
        <title>Arthrobacter mangrovi sp. nov., an actinobacterium isolated from the rhizosphere of a mangrove.</title>
        <authorList>
            <person name="Hamada M."/>
            <person name="Saitou S."/>
            <person name="Enomoto N."/>
            <person name="Nanri K."/>
            <person name="Hidaka K."/>
            <person name="Miura T."/>
            <person name="Tamura T."/>
        </authorList>
    </citation>
    <scope>NUCLEOTIDE SEQUENCE [LARGE SCALE GENOMIC DNA]</scope>
    <source>
        <strain evidence="11 12">NBRC 112813</strain>
    </source>
</reference>
<keyword evidence="4" id="KW-0808">Transferase</keyword>
<dbReference type="InterPro" id="IPR036950">
    <property type="entry name" value="PBP_transglycosylase"/>
</dbReference>
<dbReference type="PANTHER" id="PTHR32282">
    <property type="entry name" value="BINDING PROTEIN TRANSPEPTIDASE, PUTATIVE-RELATED"/>
    <property type="match status" value="1"/>
</dbReference>
<name>A0ABQ5MNN2_9MICC</name>
<evidence type="ECO:0000313" key="11">
    <source>
        <dbReference type="EMBL" id="GLB65598.1"/>
    </source>
</evidence>
<evidence type="ECO:0000256" key="4">
    <source>
        <dbReference type="ARBA" id="ARBA00022679"/>
    </source>
</evidence>
<sequence>MPDSLTKRGKIALFLAVSMLCGVLTAGLLVPATAVAASGGSQIAELFEHLPGELERAPLDAPSKIYSADGKLIASFYAENREPVKLEDVSQHMQDAIISIEDARFYDHGGVDLQGMARALVNNAAGGGLQGASTITMQYVNNVLIDAGVQAGKPVEELTISGTKSIADKVREAKLAVTVEREYSKDEILQGYLNIVLFNRQTYGVEAASQSFFGIPAKELNIAQSAMLAGMVQSPNYFDPVTNPDVTKERRNMVLAAMLKNGKITEAEYKEAKASGLDLDPQPIHSGCTAATMGDYFCNYVENLVLQSDVFGKDATERARLLARGGLTIKTTLDSRLQKEAQAQIEKQVPMGDESGAGSSMVSVEPGTGKILAMAQNTNYSPEPAASNTELNFNVDASKGGTPYGFQPGSTMKPFTTVAWLEAGRALNEVVDASRTFYPEGYDWKASCAPKNTVFSQWSFKNALPGYARPMTVSEGLTDSVNSATAAQAAQLDLCDIQDAATRMGVHRAVDGKPLSVASPSFIIGGQEVAPMTMAAAYATFASGGRYCEPIALLEVTDSQGTNYDVPDQKCSQAISKEVAAAISKPLQKLVENAPGSIEPIGVPAAAKTGTTDLSEQTWTVGYTQGISTASWVGTWQSYSSLNYVPVNGVAREFVDGSSIAGAQWTGYMEKVAKYYDTGGFGSVPADLLYP</sequence>
<protein>
    <submittedName>
        <fullName evidence="11">Carboxypeptidase</fullName>
    </submittedName>
</protein>
<feature type="domain" description="Glycosyl transferase family 51" evidence="10">
    <location>
        <begin position="70"/>
        <end position="258"/>
    </location>
</feature>
<organism evidence="11 12">
    <name type="scientific">Arthrobacter mangrovi</name>
    <dbReference type="NCBI Taxonomy" id="2966350"/>
    <lineage>
        <taxon>Bacteria</taxon>
        <taxon>Bacillati</taxon>
        <taxon>Actinomycetota</taxon>
        <taxon>Actinomycetes</taxon>
        <taxon>Micrococcales</taxon>
        <taxon>Micrococcaceae</taxon>
        <taxon>Arthrobacter</taxon>
    </lineage>
</organism>
<gene>
    <name evidence="11" type="ORF">AHIS1636_00370</name>
</gene>
<keyword evidence="12" id="KW-1185">Reference proteome</keyword>
<evidence type="ECO:0000256" key="5">
    <source>
        <dbReference type="ARBA" id="ARBA00022801"/>
    </source>
</evidence>
<evidence type="ECO:0000256" key="7">
    <source>
        <dbReference type="ARBA" id="ARBA00034000"/>
    </source>
</evidence>
<accession>A0ABQ5MNN2</accession>
<proteinExistence type="predicted"/>
<keyword evidence="3" id="KW-0328">Glycosyltransferase</keyword>
<evidence type="ECO:0000313" key="12">
    <source>
        <dbReference type="Proteomes" id="UP001209654"/>
    </source>
</evidence>
<keyword evidence="5" id="KW-0378">Hydrolase</keyword>
<evidence type="ECO:0000256" key="8">
    <source>
        <dbReference type="ARBA" id="ARBA00049902"/>
    </source>
</evidence>
<evidence type="ECO:0000256" key="3">
    <source>
        <dbReference type="ARBA" id="ARBA00022676"/>
    </source>
</evidence>
<evidence type="ECO:0000259" key="10">
    <source>
        <dbReference type="Pfam" id="PF00912"/>
    </source>
</evidence>
<dbReference type="SUPFAM" id="SSF56601">
    <property type="entry name" value="beta-lactamase/transpeptidase-like"/>
    <property type="match status" value="1"/>
</dbReference>
<dbReference type="PANTHER" id="PTHR32282:SF33">
    <property type="entry name" value="PEPTIDOGLYCAN GLYCOSYLTRANSFERASE"/>
    <property type="match status" value="1"/>
</dbReference>
<comment type="caution">
    <text evidence="11">The sequence shown here is derived from an EMBL/GenBank/DDBJ whole genome shotgun (WGS) entry which is preliminary data.</text>
</comment>
<dbReference type="SUPFAM" id="SSF53955">
    <property type="entry name" value="Lysozyme-like"/>
    <property type="match status" value="1"/>
</dbReference>
<dbReference type="Proteomes" id="UP001209654">
    <property type="component" value="Unassembled WGS sequence"/>
</dbReference>
<dbReference type="GO" id="GO:0004180">
    <property type="term" value="F:carboxypeptidase activity"/>
    <property type="evidence" value="ECO:0007669"/>
    <property type="project" value="UniProtKB-KW"/>
</dbReference>
<dbReference type="Gene3D" id="3.40.710.10">
    <property type="entry name" value="DD-peptidase/beta-lactamase superfamily"/>
    <property type="match status" value="1"/>
</dbReference>
<dbReference type="Pfam" id="PF00905">
    <property type="entry name" value="Transpeptidase"/>
    <property type="match status" value="1"/>
</dbReference>
<dbReference type="InterPro" id="IPR023346">
    <property type="entry name" value="Lysozyme-like_dom_sf"/>
</dbReference>
<dbReference type="InterPro" id="IPR050396">
    <property type="entry name" value="Glycosyltr_51/Transpeptidase"/>
</dbReference>
<dbReference type="InterPro" id="IPR001460">
    <property type="entry name" value="PCN-bd_Tpept"/>
</dbReference>
<evidence type="ECO:0000256" key="1">
    <source>
        <dbReference type="ARBA" id="ARBA00022645"/>
    </source>
</evidence>
<feature type="domain" description="Penicillin-binding protein transpeptidase" evidence="9">
    <location>
        <begin position="361"/>
        <end position="625"/>
    </location>
</feature>
<evidence type="ECO:0000256" key="2">
    <source>
        <dbReference type="ARBA" id="ARBA00022670"/>
    </source>
</evidence>
<dbReference type="Pfam" id="PF00912">
    <property type="entry name" value="Transgly"/>
    <property type="match status" value="1"/>
</dbReference>